<dbReference type="SUPFAM" id="SSF49265">
    <property type="entry name" value="Fibronectin type III"/>
    <property type="match status" value="1"/>
</dbReference>
<evidence type="ECO:0000256" key="1">
    <source>
        <dbReference type="SAM" id="SignalP"/>
    </source>
</evidence>
<dbReference type="EMBL" id="JAQMLV010000002">
    <property type="protein sequence ID" value="MDB8743699.1"/>
    <property type="molecule type" value="Genomic_DNA"/>
</dbReference>
<dbReference type="InterPro" id="IPR003343">
    <property type="entry name" value="Big_2"/>
</dbReference>
<dbReference type="RefSeq" id="WP_272111596.1">
    <property type="nucleotide sequence ID" value="NZ_JAQMLV010000002.1"/>
</dbReference>
<dbReference type="Proteomes" id="UP001211015">
    <property type="component" value="Unassembled WGS sequence"/>
</dbReference>
<dbReference type="Gene3D" id="2.60.40.10">
    <property type="entry name" value="Immunoglobulins"/>
    <property type="match status" value="1"/>
</dbReference>
<dbReference type="Gene3D" id="2.60.40.1080">
    <property type="match status" value="1"/>
</dbReference>
<name>A0AAW6E7M1_9FIRM</name>
<dbReference type="CDD" id="cd00063">
    <property type="entry name" value="FN3"/>
    <property type="match status" value="1"/>
</dbReference>
<dbReference type="InterPro" id="IPR036116">
    <property type="entry name" value="FN3_sf"/>
</dbReference>
<dbReference type="AlphaFoldDB" id="A0AAW6E7M1"/>
<feature type="signal peptide" evidence="1">
    <location>
        <begin position="1"/>
        <end position="19"/>
    </location>
</feature>
<sequence>MLTKRIAAGLTAFVITASAALLPLPESLNGILGNTAISAQAYSANDAVKMPSDFLTFNSSDQVFVNVVSATKNGLYYYTVENYKKLIKFYSFSNNSVRTVATLGDIINVYANNSKIYYIERDTSTYNSSVKGSSYSYYIRTFDTDTEKVTKSVNVSKYTPNGILNYPNCFGVDDNGRIYYYVTDSSGAEKGDNLFLLDSNGNKLSSCSTDVAVTKFSGFDSTNGNFYFERNADYVYWGYTHKMNALGFGNISNNKITVSDKSIDYFYQKYYDYHYDNAQMLGNGKLAWTSSASGTVNIVDSAKFHTSTDDTLSPFGSVSRAEHENKDDLYNSVGTRTVYNSENDSTIMYVNNNTLMEFNNDFKQVASYKTAYPVFALYYTNGTVTAIERDTDGNFYSENIAWKMPSSVSISNSSVTLKTGDSLKLSATSNSDIDYGFTWSSSDNSVASVTKDGKVYGNKAGVCTITAATDNGLKSSCTVTVTPIGSDTKGSATTLSGRSTDNASDNHYNTWSSVTNSYLVQNSDGTLTRLENTSSGVVIENYSADGKTLISQRTISKELNTFGGFYSGKDYNYLVFGQNNTSESDSKEVVRVVKYTKSWSKVNSCSISGVNTTKPFSAGSLRMEEAGGKLYVYTCHEMYADSDGINHQANMLFTIDESSMSLTDSMYDVSNLTDGYVSHSFNQFIKADESGKYIYRVDHSESSNYMMNGSYLSVNGITLTKYKADGKSTAVSVSVPVKFDINKSNYTGASIGGFELGSGNCLIAYAKDVSSSCKTRNVYISVTDELFNGTQNIALTNYGTSSKVTCRTPQLIKINDNLFLVMWEEYNSSTGKTTTKTMTVDSNGKTVSKAVSHSFGLSDCQPIVCSDSMVKWYVTNNSAPTLYKLSPYALDDYHEHSYTKTVLSNATCTTAGTVKYTCSCGDSYTETIPATGHKSSGWIVDKAASIGVKGSKHKECTVCKKVLETAEIPALSRISISKASVTLSTSTYAYDGKAKKPGVTVKLNGKTLKNGTDYTVSYSNNTKVGTAKVTITGKGNYTGSISKTYSIKNNFKKATISGISNKSYTGKNITQSITVKYNGKALKKGTDYTVSYSNSKSIGTATVKITGKGSYTGTIIKTFKINPAKQEIQKLTAKSKAFFVDWAQKGSATGYEIQYATNSKFTSAKKVTITNNKTDKTTVSKLSGKKKYYVRVRSYTTVKGTKYYGAWSASKSVTTKK</sequence>
<dbReference type="InterPro" id="IPR013783">
    <property type="entry name" value="Ig-like_fold"/>
</dbReference>
<evidence type="ECO:0000313" key="3">
    <source>
        <dbReference type="EMBL" id="MDB8743699.1"/>
    </source>
</evidence>
<feature type="domain" description="Fibronectin type-III" evidence="2">
    <location>
        <begin position="1122"/>
        <end position="1217"/>
    </location>
</feature>
<dbReference type="InterPro" id="IPR008964">
    <property type="entry name" value="Invasin/intimin_cell_adhesion"/>
</dbReference>
<dbReference type="SUPFAM" id="SSF49373">
    <property type="entry name" value="Invasin/intimin cell-adhesion fragments"/>
    <property type="match status" value="1"/>
</dbReference>
<accession>A0AAW6E7M1</accession>
<protein>
    <submittedName>
        <fullName evidence="3">Ig-like domain-containing protein</fullName>
    </submittedName>
</protein>
<comment type="caution">
    <text evidence="3">The sequence shown here is derived from an EMBL/GenBank/DDBJ whole genome shotgun (WGS) entry which is preliminary data.</text>
</comment>
<dbReference type="Pfam" id="PF02368">
    <property type="entry name" value="Big_2"/>
    <property type="match status" value="1"/>
</dbReference>
<organism evidence="3 4">
    <name type="scientific">Ruminococcus bicirculans</name>
    <name type="common">ex Wegman et al. 2014</name>
    <dbReference type="NCBI Taxonomy" id="1160721"/>
    <lineage>
        <taxon>Bacteria</taxon>
        <taxon>Bacillati</taxon>
        <taxon>Bacillota</taxon>
        <taxon>Clostridia</taxon>
        <taxon>Eubacteriales</taxon>
        <taxon>Oscillospiraceae</taxon>
        <taxon>Ruminococcus</taxon>
    </lineage>
</organism>
<proteinExistence type="predicted"/>
<evidence type="ECO:0000259" key="2">
    <source>
        <dbReference type="PROSITE" id="PS50853"/>
    </source>
</evidence>
<dbReference type="PROSITE" id="PS50853">
    <property type="entry name" value="FN3"/>
    <property type="match status" value="1"/>
</dbReference>
<dbReference type="SMART" id="SM00635">
    <property type="entry name" value="BID_2"/>
    <property type="match status" value="1"/>
</dbReference>
<reference evidence="3" key="1">
    <citation type="submission" date="2023-01" db="EMBL/GenBank/DDBJ databases">
        <title>Human gut microbiome strain richness.</title>
        <authorList>
            <person name="Chen-Liaw A."/>
        </authorList>
    </citation>
    <scope>NUCLEOTIDE SEQUENCE</scope>
    <source>
        <strain evidence="3">1001275st1_F4_1001275B_160808</strain>
    </source>
</reference>
<dbReference type="InterPro" id="IPR003961">
    <property type="entry name" value="FN3_dom"/>
</dbReference>
<evidence type="ECO:0000313" key="4">
    <source>
        <dbReference type="Proteomes" id="UP001211015"/>
    </source>
</evidence>
<gene>
    <name evidence="3" type="ORF">PNU62_01570</name>
</gene>
<dbReference type="SUPFAM" id="SSF63825">
    <property type="entry name" value="YWTD domain"/>
    <property type="match status" value="1"/>
</dbReference>
<keyword evidence="1" id="KW-0732">Signal</keyword>
<feature type="chain" id="PRO_5043778611" evidence="1">
    <location>
        <begin position="20"/>
        <end position="1217"/>
    </location>
</feature>